<dbReference type="AlphaFoldDB" id="A0A377CW86"/>
<dbReference type="SUPFAM" id="SSF53732">
    <property type="entry name" value="Aconitase iron-sulfur domain"/>
    <property type="match status" value="1"/>
</dbReference>
<dbReference type="GO" id="GO:0003861">
    <property type="term" value="F:3-isopropylmalate dehydratase activity"/>
    <property type="evidence" value="ECO:0007669"/>
    <property type="project" value="UniProtKB-EC"/>
</dbReference>
<keyword evidence="2" id="KW-0456">Lyase</keyword>
<accession>A0A377CW86</accession>
<dbReference type="EC" id="4.2.1.33" evidence="2"/>
<evidence type="ECO:0000256" key="1">
    <source>
        <dbReference type="ARBA" id="ARBA00023004"/>
    </source>
</evidence>
<dbReference type="InterPro" id="IPR036008">
    <property type="entry name" value="Aconitase_4Fe-4S_dom"/>
</dbReference>
<dbReference type="InterPro" id="IPR015931">
    <property type="entry name" value="Acnase/IPM_dHydase_lsu_aba_1/3"/>
</dbReference>
<organism evidence="2 3">
    <name type="scientific">Escherichia coli</name>
    <dbReference type="NCBI Taxonomy" id="562"/>
    <lineage>
        <taxon>Bacteria</taxon>
        <taxon>Pseudomonadati</taxon>
        <taxon>Pseudomonadota</taxon>
        <taxon>Gammaproteobacteria</taxon>
        <taxon>Enterobacterales</taxon>
        <taxon>Enterobacteriaceae</taxon>
        <taxon>Escherichia</taxon>
    </lineage>
</organism>
<evidence type="ECO:0000313" key="3">
    <source>
        <dbReference type="Proteomes" id="UP000254052"/>
    </source>
</evidence>
<evidence type="ECO:0000313" key="2">
    <source>
        <dbReference type="EMBL" id="STM08233.1"/>
    </source>
</evidence>
<dbReference type="EMBL" id="UGED01000013">
    <property type="protein sequence ID" value="STM08233.1"/>
    <property type="molecule type" value="Genomic_DNA"/>
</dbReference>
<protein>
    <submittedName>
        <fullName evidence="2">3-isopropylmalate dehydratase large subunit</fullName>
        <ecNumber evidence="2">4.2.1.33</ecNumber>
    </submittedName>
</protein>
<dbReference type="Proteomes" id="UP000254052">
    <property type="component" value="Unassembled WGS sequence"/>
</dbReference>
<proteinExistence type="predicted"/>
<dbReference type="Gene3D" id="3.30.499.10">
    <property type="entry name" value="Aconitase, domain 3"/>
    <property type="match status" value="1"/>
</dbReference>
<gene>
    <name evidence="2" type="primary">leuC_3</name>
    <name evidence="2" type="ORF">NCTC9962_05824</name>
</gene>
<sequence length="46" mass="4841">MKIEVQGKAAPGITAKDIVLAIIGKTGSGRRAPGMWWSFAAKQSVI</sequence>
<reference evidence="2 3" key="1">
    <citation type="submission" date="2018-06" db="EMBL/GenBank/DDBJ databases">
        <authorList>
            <consortium name="Pathogen Informatics"/>
            <person name="Doyle S."/>
        </authorList>
    </citation>
    <scope>NUCLEOTIDE SEQUENCE [LARGE SCALE GENOMIC DNA]</scope>
    <source>
        <strain evidence="2 3">NCTC9962</strain>
    </source>
</reference>
<name>A0A377CW86_ECOLX</name>
<keyword evidence="1" id="KW-0408">Iron</keyword>